<feature type="compositionally biased region" description="Polar residues" evidence="1">
    <location>
        <begin position="404"/>
        <end position="421"/>
    </location>
</feature>
<feature type="region of interest" description="Disordered" evidence="1">
    <location>
        <begin position="493"/>
        <end position="513"/>
    </location>
</feature>
<evidence type="ECO:0000256" key="2">
    <source>
        <dbReference type="SAM" id="Phobius"/>
    </source>
</evidence>
<feature type="transmembrane region" description="Helical" evidence="2">
    <location>
        <begin position="12"/>
        <end position="35"/>
    </location>
</feature>
<keyword evidence="2" id="KW-0472">Membrane</keyword>
<gene>
    <name evidence="4" type="ORF">V5E97_05290</name>
</gene>
<name>A0AAU7CJ58_9BACT</name>
<feature type="transmembrane region" description="Helical" evidence="2">
    <location>
        <begin position="182"/>
        <end position="201"/>
    </location>
</feature>
<feature type="transmembrane region" description="Helical" evidence="2">
    <location>
        <begin position="445"/>
        <end position="464"/>
    </location>
</feature>
<evidence type="ECO:0000313" key="4">
    <source>
        <dbReference type="EMBL" id="XBH05434.1"/>
    </source>
</evidence>
<evidence type="ECO:0000256" key="1">
    <source>
        <dbReference type="SAM" id="MobiDB-lite"/>
    </source>
</evidence>
<evidence type="ECO:0000259" key="3">
    <source>
        <dbReference type="Pfam" id="PF13559"/>
    </source>
</evidence>
<dbReference type="AlphaFoldDB" id="A0AAU7CJ58"/>
<accession>A0AAU7CJ58</accession>
<organism evidence="4">
    <name type="scientific">Singulisphaera sp. Ch08</name>
    <dbReference type="NCBI Taxonomy" id="3120278"/>
    <lineage>
        <taxon>Bacteria</taxon>
        <taxon>Pseudomonadati</taxon>
        <taxon>Planctomycetota</taxon>
        <taxon>Planctomycetia</taxon>
        <taxon>Isosphaerales</taxon>
        <taxon>Isosphaeraceae</taxon>
        <taxon>Singulisphaera</taxon>
    </lineage>
</organism>
<feature type="transmembrane region" description="Helical" evidence="2">
    <location>
        <begin position="470"/>
        <end position="488"/>
    </location>
</feature>
<feature type="transmembrane region" description="Helical" evidence="2">
    <location>
        <begin position="253"/>
        <end position="273"/>
    </location>
</feature>
<feature type="compositionally biased region" description="Polar residues" evidence="1">
    <location>
        <begin position="363"/>
        <end position="375"/>
    </location>
</feature>
<dbReference type="InterPro" id="IPR025403">
    <property type="entry name" value="TgpA-like_C"/>
</dbReference>
<feature type="region of interest" description="Disordered" evidence="1">
    <location>
        <begin position="304"/>
        <end position="437"/>
    </location>
</feature>
<proteinExistence type="predicted"/>
<reference evidence="4" key="1">
    <citation type="submission" date="2024-05" db="EMBL/GenBank/DDBJ databases">
        <title>Planctomycetes of the genus Singulisphaera possess chitinolytic capabilities.</title>
        <authorList>
            <person name="Ivanova A."/>
        </authorList>
    </citation>
    <scope>NUCLEOTIDE SEQUENCE</scope>
    <source>
        <strain evidence="4">Ch08T</strain>
    </source>
</reference>
<feature type="transmembrane region" description="Helical" evidence="2">
    <location>
        <begin position="78"/>
        <end position="108"/>
    </location>
</feature>
<feature type="compositionally biased region" description="Polar residues" evidence="1">
    <location>
        <begin position="383"/>
        <end position="397"/>
    </location>
</feature>
<sequence>MARKDSSGTLVDHLVAAIEPALIMVMVGGLMFFLLDLWYEGPFLARLRWILFWFVLGIVLITRVGMQVGDDLAKGYGIALGGAVALVATTLAGFQPFLLAVMGLVWWATHKLTYDCTLIDEDQDKGVGLLEESGLDPSASAATDAHDPLEAQDASLLPRRPWWKAWGRDPGEASRPHPPGVWLIYFSIASLLIFGLGQGLVPAVEEDRRAGLFFYFLAYLASGMGLLLATSFLNLRRYLRRRKIPMPAAMTATWLTTGASVIAGLTLASAILLPSLSGFSTTEGSTLGPSARLASRWALLKDGGVQGDGAPSEGDAASKAAHPPQEAGKPEGSGKTNDPNAARQTNGQGRQGGNRGQGRAKSGAQSGKPSASNGKASDKQGPRQEQSNKPGKGQQDQAKPGNKSEPQAQQDDNQESGQDGKSSSAQDQASNQAVRRPSLSFQTPSWLRIPILIVGIAFLIFGAIRYGPDLLKGLWALLAALLGGLWFGGPRKPKTKEDADASPATEPPPQPFASFANPFDVGLDHRLTPDDLVIYSFEALEAWAYEQGLGRSPHETPTEFVQRLEEAKPALGTDAPRVVSFFVTITYGRRGLKPEVLPTLRRFWLSLEGRGASAFTENANHV</sequence>
<feature type="transmembrane region" description="Helical" evidence="2">
    <location>
        <begin position="47"/>
        <end position="66"/>
    </location>
</feature>
<feature type="domain" description="Protein-glutamine gamma-glutamyltransferase-like C-terminal" evidence="3">
    <location>
        <begin position="538"/>
        <end position="604"/>
    </location>
</feature>
<dbReference type="Pfam" id="PF13559">
    <property type="entry name" value="DUF4129"/>
    <property type="match status" value="1"/>
</dbReference>
<protein>
    <submittedName>
        <fullName evidence="4">DUF4129 domain-containing protein</fullName>
    </submittedName>
</protein>
<keyword evidence="2" id="KW-1133">Transmembrane helix</keyword>
<feature type="transmembrane region" description="Helical" evidence="2">
    <location>
        <begin position="213"/>
        <end position="233"/>
    </location>
</feature>
<dbReference type="EMBL" id="CP155447">
    <property type="protein sequence ID" value="XBH05434.1"/>
    <property type="molecule type" value="Genomic_DNA"/>
</dbReference>
<keyword evidence="2" id="KW-0812">Transmembrane</keyword>
<dbReference type="RefSeq" id="WP_406698254.1">
    <property type="nucleotide sequence ID" value="NZ_CP155447.1"/>
</dbReference>
<feature type="compositionally biased region" description="Low complexity" evidence="1">
    <location>
        <begin position="422"/>
        <end position="433"/>
    </location>
</feature>